<evidence type="ECO:0000313" key="3">
    <source>
        <dbReference type="Proteomes" id="UP001187192"/>
    </source>
</evidence>
<evidence type="ECO:0000256" key="1">
    <source>
        <dbReference type="SAM" id="MobiDB-lite"/>
    </source>
</evidence>
<dbReference type="EMBL" id="BTGU01000019">
    <property type="protein sequence ID" value="GMN44974.1"/>
    <property type="molecule type" value="Genomic_DNA"/>
</dbReference>
<sequence>MWDSAKESISRRHPPSILHGFLFSNANFVICFGLASPITSANGAADLWLKGLVRAAFVRRRMRREASEVVHQPEELLKVRDSEEFRAVGDPRSLEIRRCASEEKIIGSIIAIVVGGGQELEGPSSRDLASPSSDVVTSSRSASFTGDGRRHGNL</sequence>
<keyword evidence="3" id="KW-1185">Reference proteome</keyword>
<gene>
    <name evidence="2" type="ORF">TIFTF001_014164</name>
</gene>
<evidence type="ECO:0000313" key="2">
    <source>
        <dbReference type="EMBL" id="GMN44974.1"/>
    </source>
</evidence>
<reference evidence="2" key="1">
    <citation type="submission" date="2023-07" db="EMBL/GenBank/DDBJ databases">
        <title>draft genome sequence of fig (Ficus carica).</title>
        <authorList>
            <person name="Takahashi T."/>
            <person name="Nishimura K."/>
        </authorList>
    </citation>
    <scope>NUCLEOTIDE SEQUENCE</scope>
</reference>
<comment type="caution">
    <text evidence="2">The sequence shown here is derived from an EMBL/GenBank/DDBJ whole genome shotgun (WGS) entry which is preliminary data.</text>
</comment>
<feature type="region of interest" description="Disordered" evidence="1">
    <location>
        <begin position="122"/>
        <end position="154"/>
    </location>
</feature>
<feature type="compositionally biased region" description="Low complexity" evidence="1">
    <location>
        <begin position="129"/>
        <end position="143"/>
    </location>
</feature>
<protein>
    <submittedName>
        <fullName evidence="2">Uncharacterized protein</fullName>
    </submittedName>
</protein>
<proteinExistence type="predicted"/>
<accession>A0AA88A394</accession>
<name>A0AA88A394_FICCA</name>
<dbReference type="AlphaFoldDB" id="A0AA88A394"/>
<dbReference type="Proteomes" id="UP001187192">
    <property type="component" value="Unassembled WGS sequence"/>
</dbReference>
<organism evidence="2 3">
    <name type="scientific">Ficus carica</name>
    <name type="common">Common fig</name>
    <dbReference type="NCBI Taxonomy" id="3494"/>
    <lineage>
        <taxon>Eukaryota</taxon>
        <taxon>Viridiplantae</taxon>
        <taxon>Streptophyta</taxon>
        <taxon>Embryophyta</taxon>
        <taxon>Tracheophyta</taxon>
        <taxon>Spermatophyta</taxon>
        <taxon>Magnoliopsida</taxon>
        <taxon>eudicotyledons</taxon>
        <taxon>Gunneridae</taxon>
        <taxon>Pentapetalae</taxon>
        <taxon>rosids</taxon>
        <taxon>fabids</taxon>
        <taxon>Rosales</taxon>
        <taxon>Moraceae</taxon>
        <taxon>Ficeae</taxon>
        <taxon>Ficus</taxon>
    </lineage>
</organism>